<dbReference type="InterPro" id="IPR003448">
    <property type="entry name" value="Mopterin_biosynth_MoaE"/>
</dbReference>
<dbReference type="Gene3D" id="3.90.1170.40">
    <property type="entry name" value="Molybdopterin biosynthesis MoaE subunit"/>
    <property type="match status" value="1"/>
</dbReference>
<dbReference type="Proteomes" id="UP000324629">
    <property type="component" value="Unassembled WGS sequence"/>
</dbReference>
<organism evidence="1 2">
    <name type="scientific">Paragonimus westermani</name>
    <dbReference type="NCBI Taxonomy" id="34504"/>
    <lineage>
        <taxon>Eukaryota</taxon>
        <taxon>Metazoa</taxon>
        <taxon>Spiralia</taxon>
        <taxon>Lophotrochozoa</taxon>
        <taxon>Platyhelminthes</taxon>
        <taxon>Trematoda</taxon>
        <taxon>Digenea</taxon>
        <taxon>Plagiorchiida</taxon>
        <taxon>Troglotremata</taxon>
        <taxon>Troglotrematidae</taxon>
        <taxon>Paragonimus</taxon>
    </lineage>
</organism>
<keyword evidence="2" id="KW-1185">Reference proteome</keyword>
<dbReference type="PANTHER" id="PTHR23404">
    <property type="entry name" value="MOLYBDOPTERIN SYNTHASE RELATED"/>
    <property type="match status" value="1"/>
</dbReference>
<dbReference type="CDD" id="cd00756">
    <property type="entry name" value="MoaE"/>
    <property type="match status" value="1"/>
</dbReference>
<dbReference type="SUPFAM" id="SSF54690">
    <property type="entry name" value="Molybdopterin synthase subunit MoaE"/>
    <property type="match status" value="1"/>
</dbReference>
<accession>A0A5J4NR64</accession>
<name>A0A5J4NR64_9TREM</name>
<dbReference type="Pfam" id="PF02391">
    <property type="entry name" value="MoaE"/>
    <property type="match status" value="1"/>
</dbReference>
<gene>
    <name evidence="1" type="ORF">DEA37_0015177</name>
</gene>
<evidence type="ECO:0000313" key="1">
    <source>
        <dbReference type="EMBL" id="KAA3678076.1"/>
    </source>
</evidence>
<dbReference type="AlphaFoldDB" id="A0A5J4NR64"/>
<evidence type="ECO:0000313" key="2">
    <source>
        <dbReference type="Proteomes" id="UP000324629"/>
    </source>
</evidence>
<comment type="caution">
    <text evidence="1">The sequence shown here is derived from an EMBL/GenBank/DDBJ whole genome shotgun (WGS) entry which is preliminary data.</text>
</comment>
<dbReference type="EMBL" id="QNGE01001233">
    <property type="protein sequence ID" value="KAA3678076.1"/>
    <property type="molecule type" value="Genomic_DNA"/>
</dbReference>
<dbReference type="InterPro" id="IPR036563">
    <property type="entry name" value="MoaE_sf"/>
</dbReference>
<reference evidence="1 2" key="1">
    <citation type="journal article" date="2019" name="Gigascience">
        <title>Whole-genome sequence of the oriental lung fluke Paragonimus westermani.</title>
        <authorList>
            <person name="Oey H."/>
            <person name="Zakrzewski M."/>
            <person name="Narain K."/>
            <person name="Devi K.R."/>
            <person name="Agatsuma T."/>
            <person name="Nawaratna S."/>
            <person name="Gobert G.N."/>
            <person name="Jones M.K."/>
            <person name="Ragan M.A."/>
            <person name="McManus D.P."/>
            <person name="Krause L."/>
        </authorList>
    </citation>
    <scope>NUCLEOTIDE SEQUENCE [LARGE SCALE GENOMIC DNA]</scope>
    <source>
        <strain evidence="1 2">IND2009</strain>
    </source>
</reference>
<sequence length="155" mass="17462">MDYVDLTEYPIEPGEVITKVLDPECGAIATFFGTTRAYDAGKVVLRLEYESYSKMAVIVLQDIIAECRSRWPTLQHLAVVHRLGSVSAGEISIALAASSTHRAAALNAVQYVLESIKSRAPIWKKEVYEDNSSRWKQNKECLHYCRLPNERDSVE</sequence>
<proteinExistence type="predicted"/>
<protein>
    <submittedName>
        <fullName evidence="1">Molybdopterin synthase catalytic subunit</fullName>
    </submittedName>
</protein>
<dbReference type="GO" id="GO:0006777">
    <property type="term" value="P:Mo-molybdopterin cofactor biosynthetic process"/>
    <property type="evidence" value="ECO:0007669"/>
    <property type="project" value="InterPro"/>
</dbReference>